<dbReference type="RefSeq" id="WP_405145619.1">
    <property type="nucleotide sequence ID" value="NZ_CP109527.1"/>
</dbReference>
<sequence length="122" mass="13763">MDAVQVQKKLELSPDEDFILTAWQYQMMQRDIAASKGKHLPSKREIRNSFRDNAVAAIVARDQDDWSPAVAEVVHHVLCACRQTQRGCSTLQLLTDSSARRTLPPTALHIGPWPSLLHSRCM</sequence>
<proteinExistence type="predicted"/>
<keyword evidence="2" id="KW-1185">Reference proteome</keyword>
<organism evidence="1 2">
    <name type="scientific">Nocardia salmonicida</name>
    <dbReference type="NCBI Taxonomy" id="53431"/>
    <lineage>
        <taxon>Bacteria</taxon>
        <taxon>Bacillati</taxon>
        <taxon>Actinomycetota</taxon>
        <taxon>Actinomycetes</taxon>
        <taxon>Mycobacteriales</taxon>
        <taxon>Nocardiaceae</taxon>
        <taxon>Nocardia</taxon>
    </lineage>
</organism>
<name>A0ABZ1N0N1_9NOCA</name>
<reference evidence="1 2" key="1">
    <citation type="submission" date="2022-10" db="EMBL/GenBank/DDBJ databases">
        <title>The complete genomes of actinobacterial strains from the NBC collection.</title>
        <authorList>
            <person name="Joergensen T.S."/>
            <person name="Alvarez Arevalo M."/>
            <person name="Sterndorff E.B."/>
            <person name="Faurdal D."/>
            <person name="Vuksanovic O."/>
            <person name="Mourched A.-S."/>
            <person name="Charusanti P."/>
            <person name="Shaw S."/>
            <person name="Blin K."/>
            <person name="Weber T."/>
        </authorList>
    </citation>
    <scope>NUCLEOTIDE SEQUENCE [LARGE SCALE GENOMIC DNA]</scope>
    <source>
        <strain evidence="1 2">NBC_01413</strain>
    </source>
</reference>
<dbReference type="EMBL" id="CP109527">
    <property type="protein sequence ID" value="WTY33419.1"/>
    <property type="molecule type" value="Genomic_DNA"/>
</dbReference>
<dbReference type="Proteomes" id="UP001621418">
    <property type="component" value="Chromosome"/>
</dbReference>
<evidence type="ECO:0000313" key="2">
    <source>
        <dbReference type="Proteomes" id="UP001621418"/>
    </source>
</evidence>
<accession>A0ABZ1N0N1</accession>
<gene>
    <name evidence="1" type="ORF">OG308_18945</name>
</gene>
<protein>
    <submittedName>
        <fullName evidence="1">Uncharacterized protein</fullName>
    </submittedName>
</protein>
<evidence type="ECO:0000313" key="1">
    <source>
        <dbReference type="EMBL" id="WTY33419.1"/>
    </source>
</evidence>